<keyword evidence="2" id="KW-1185">Reference proteome</keyword>
<evidence type="ECO:0000313" key="1">
    <source>
        <dbReference type="EMBL" id="PEN14893.1"/>
    </source>
</evidence>
<sequence length="94" mass="10477">MTSFPVDDAAAHFSGAWSPNAEERIRRAVNAAERLLLHHADYPVPPFGARWVCVVDEVSSRRIFLAHRLGANRVLRAESAEKLKQKICAFALGH</sequence>
<proteinExistence type="predicted"/>
<dbReference type="EMBL" id="PDEQ01000001">
    <property type="protein sequence ID" value="PEN14893.1"/>
    <property type="molecule type" value="Genomic_DNA"/>
</dbReference>
<reference evidence="1 2" key="1">
    <citation type="submission" date="2017-10" db="EMBL/GenBank/DDBJ databases">
        <title>Draft genome of Longibacter Salinarum.</title>
        <authorList>
            <person name="Goh K.M."/>
            <person name="Shamsir M.S."/>
            <person name="Lim S.W."/>
        </authorList>
    </citation>
    <scope>NUCLEOTIDE SEQUENCE [LARGE SCALE GENOMIC DNA]</scope>
    <source>
        <strain evidence="1 2">KCTC 52045</strain>
    </source>
</reference>
<dbReference type="RefSeq" id="WP_098073791.1">
    <property type="nucleotide sequence ID" value="NZ_PDEQ01000001.1"/>
</dbReference>
<comment type="caution">
    <text evidence="1">The sequence shown here is derived from an EMBL/GenBank/DDBJ whole genome shotgun (WGS) entry which is preliminary data.</text>
</comment>
<evidence type="ECO:0000313" key="2">
    <source>
        <dbReference type="Proteomes" id="UP000220102"/>
    </source>
</evidence>
<accession>A0A2A8D248</accession>
<dbReference type="AlphaFoldDB" id="A0A2A8D248"/>
<organism evidence="1 2">
    <name type="scientific">Longibacter salinarum</name>
    <dbReference type="NCBI Taxonomy" id="1850348"/>
    <lineage>
        <taxon>Bacteria</taxon>
        <taxon>Pseudomonadati</taxon>
        <taxon>Rhodothermota</taxon>
        <taxon>Rhodothermia</taxon>
        <taxon>Rhodothermales</taxon>
        <taxon>Salisaetaceae</taxon>
        <taxon>Longibacter</taxon>
    </lineage>
</organism>
<protein>
    <submittedName>
        <fullName evidence="1">Uncharacterized protein</fullName>
    </submittedName>
</protein>
<dbReference type="Proteomes" id="UP000220102">
    <property type="component" value="Unassembled WGS sequence"/>
</dbReference>
<name>A0A2A8D248_9BACT</name>
<gene>
    <name evidence="1" type="ORF">CRI94_00945</name>
</gene>